<protein>
    <submittedName>
        <fullName evidence="2">Uncharacterized protein</fullName>
    </submittedName>
</protein>
<reference evidence="2 3" key="1">
    <citation type="journal article" date="2013" name="BMC Genomics">
        <title>Genome sequencing and comparative genomics of honey bee microsporidia, Nosema apis reveal novel insights into host-parasite interactions.</title>
        <authorList>
            <person name="Chen Yp."/>
            <person name="Pettis J.S."/>
            <person name="Zhao Y."/>
            <person name="Liu X."/>
            <person name="Tallon L.J."/>
            <person name="Sadzewicz L.D."/>
            <person name="Li R."/>
            <person name="Zheng H."/>
            <person name="Huang S."/>
            <person name="Zhang X."/>
            <person name="Hamilton M.C."/>
            <person name="Pernal S.F."/>
            <person name="Melathopoulos A.P."/>
            <person name="Yan X."/>
            <person name="Evans J.D."/>
        </authorList>
    </citation>
    <scope>NUCLEOTIDE SEQUENCE [LARGE SCALE GENOMIC DNA]</scope>
    <source>
        <strain evidence="2 3">BRL 01</strain>
    </source>
</reference>
<organism evidence="2 3">
    <name type="scientific">Vairimorpha apis BRL 01</name>
    <dbReference type="NCBI Taxonomy" id="1037528"/>
    <lineage>
        <taxon>Eukaryota</taxon>
        <taxon>Fungi</taxon>
        <taxon>Fungi incertae sedis</taxon>
        <taxon>Microsporidia</taxon>
        <taxon>Nosematidae</taxon>
        <taxon>Vairimorpha</taxon>
    </lineage>
</organism>
<dbReference type="EMBL" id="KE647366">
    <property type="protein sequence ID" value="EQB59766.1"/>
    <property type="molecule type" value="Genomic_DNA"/>
</dbReference>
<dbReference type="HOGENOM" id="CLU_2469662_0_0_1"/>
<evidence type="ECO:0000313" key="2">
    <source>
        <dbReference type="EMBL" id="EQB59766.1"/>
    </source>
</evidence>
<keyword evidence="1" id="KW-0175">Coiled coil</keyword>
<evidence type="ECO:0000256" key="1">
    <source>
        <dbReference type="SAM" id="Coils"/>
    </source>
</evidence>
<keyword evidence="3" id="KW-1185">Reference proteome</keyword>
<dbReference type="VEuPathDB" id="MicrosporidiaDB:NAPIS_ORF02660"/>
<gene>
    <name evidence="2" type="ORF">NAPIS_ORF02660</name>
</gene>
<feature type="coiled-coil region" evidence="1">
    <location>
        <begin position="26"/>
        <end position="53"/>
    </location>
</feature>
<sequence length="88" mass="10372">MEKQFDVYEDTISKYEENVDTGNKNVFLYQNELNKHKSELSNLEKLFNEFSVKNRVIDDEIKKYEKISVCLDVEMKKLELSKSSGSLL</sequence>
<proteinExistence type="predicted"/>
<dbReference type="AlphaFoldDB" id="T0M8K6"/>
<accession>T0M8K6</accession>
<dbReference type="Proteomes" id="UP000053780">
    <property type="component" value="Unassembled WGS sequence"/>
</dbReference>
<name>T0M8K6_9MICR</name>
<evidence type="ECO:0000313" key="3">
    <source>
        <dbReference type="Proteomes" id="UP000053780"/>
    </source>
</evidence>